<reference evidence="2" key="1">
    <citation type="submission" date="2018-10" db="EMBL/GenBank/DDBJ databases">
        <authorList>
            <person name="Hariharan J."/>
            <person name="Choudoir M.J."/>
            <person name="Diebold P."/>
            <person name="Panke-Buisse K."/>
            <person name="Campbell A.N."/>
            <person name="Buckley D.H."/>
        </authorList>
    </citation>
    <scope>NUCLEOTIDE SEQUENCE</scope>
    <source>
        <strain evidence="2">Gb1</strain>
    </source>
</reference>
<accession>A0A652KLA8</accession>
<name>A0A652KLA8_9ACTN</name>
<gene>
    <name evidence="2" type="ORF">EAO74_28750</name>
</gene>
<dbReference type="AlphaFoldDB" id="A0A652KLA8"/>
<proteinExistence type="predicted"/>
<evidence type="ECO:0000313" key="2">
    <source>
        <dbReference type="EMBL" id="TXS24431.1"/>
    </source>
</evidence>
<feature type="chain" id="PRO_5024949109" evidence="1">
    <location>
        <begin position="32"/>
        <end position="138"/>
    </location>
</feature>
<comment type="caution">
    <text evidence="2">The sequence shown here is derived from an EMBL/GenBank/DDBJ whole genome shotgun (WGS) entry which is preliminary data.</text>
</comment>
<feature type="signal peptide" evidence="1">
    <location>
        <begin position="1"/>
        <end position="31"/>
    </location>
</feature>
<keyword evidence="1" id="KW-0732">Signal</keyword>
<protein>
    <submittedName>
        <fullName evidence="2">Spore-associated protein A</fullName>
    </submittedName>
</protein>
<organism evidence="2">
    <name type="scientific">Streptomyces sp. gb1(2016)</name>
    <dbReference type="NCBI Taxonomy" id="1828321"/>
    <lineage>
        <taxon>Bacteria</taxon>
        <taxon>Bacillati</taxon>
        <taxon>Actinomycetota</taxon>
        <taxon>Actinomycetes</taxon>
        <taxon>Kitasatosporales</taxon>
        <taxon>Streptomycetaceae</taxon>
        <taxon>Streptomyces</taxon>
    </lineage>
</organism>
<dbReference type="EMBL" id="RDBM01000037">
    <property type="protein sequence ID" value="TXS24431.1"/>
    <property type="molecule type" value="Genomic_DNA"/>
</dbReference>
<sequence length="138" mass="14136">MRRLFSRAIVGSTAAAAMLGASLAAAPNAAAAAAYNGACGAGYSVVNSAALGSVGTVFLTYNASERLNCVVTVRNSPGSAVAMMAGLERSDDVYSWTYDSGKYTSYAGPVFVWGEGSCMNWSGYIGSVRVDRMGTNCG</sequence>
<evidence type="ECO:0000256" key="1">
    <source>
        <dbReference type="SAM" id="SignalP"/>
    </source>
</evidence>